<geneLocation type="plasmid" evidence="1 2">
    <name>unnamed1</name>
</geneLocation>
<dbReference type="AlphaFoldDB" id="A0A2Z4JF21"/>
<dbReference type="Proteomes" id="UP000249616">
    <property type="component" value="Plasmid unnamed1"/>
</dbReference>
<dbReference type="EMBL" id="CP030074">
    <property type="protein sequence ID" value="AWW43560.1"/>
    <property type="molecule type" value="Genomic_DNA"/>
</dbReference>
<proteinExistence type="predicted"/>
<evidence type="ECO:0000313" key="1">
    <source>
        <dbReference type="EMBL" id="AWW43560.1"/>
    </source>
</evidence>
<gene>
    <name evidence="1" type="ORF">DN051_44445</name>
</gene>
<sequence length="55" mass="5681">MTSGYVPHGAVLTTEQVAAEVTGGPGFPIGYTYIGHPTACAVAMANLDIMKSARR</sequence>
<reference evidence="2" key="1">
    <citation type="submission" date="2018-06" db="EMBL/GenBank/DDBJ databases">
        <authorList>
            <person name="Li K."/>
        </authorList>
    </citation>
    <scope>NUCLEOTIDE SEQUENCE [LARGE SCALE GENOMIC DNA]</scope>
    <source>
        <strain evidence="2">ZFG47</strain>
        <plasmid evidence="2">unnamed1</plasmid>
    </source>
</reference>
<evidence type="ECO:0008006" key="3">
    <source>
        <dbReference type="Google" id="ProtNLM"/>
    </source>
</evidence>
<dbReference type="Gene3D" id="3.40.640.10">
    <property type="entry name" value="Type I PLP-dependent aspartate aminotransferase-like (Major domain)"/>
    <property type="match status" value="1"/>
</dbReference>
<protein>
    <recommendedName>
        <fullName evidence="3">Aspartate aminotransferase family protein</fullName>
    </recommendedName>
</protein>
<keyword evidence="1" id="KW-0614">Plasmid</keyword>
<evidence type="ECO:0000313" key="2">
    <source>
        <dbReference type="Proteomes" id="UP000249616"/>
    </source>
</evidence>
<dbReference type="SUPFAM" id="SSF53383">
    <property type="entry name" value="PLP-dependent transferases"/>
    <property type="match status" value="1"/>
</dbReference>
<keyword evidence="2" id="KW-1185">Reference proteome</keyword>
<dbReference type="KEGG" id="scad:DN051_44445"/>
<dbReference type="InterPro" id="IPR015421">
    <property type="entry name" value="PyrdxlP-dep_Trfase_major"/>
</dbReference>
<accession>A0A2Z4JF21</accession>
<name>A0A2Z4JF21_9ACTN</name>
<dbReference type="InterPro" id="IPR015424">
    <property type="entry name" value="PyrdxlP-dep_Trfase"/>
</dbReference>
<organism evidence="1 2">
    <name type="scientific">Streptomyces cadmiisoli</name>
    <dbReference type="NCBI Taxonomy" id="2184053"/>
    <lineage>
        <taxon>Bacteria</taxon>
        <taxon>Bacillati</taxon>
        <taxon>Actinomycetota</taxon>
        <taxon>Actinomycetes</taxon>
        <taxon>Kitasatosporales</taxon>
        <taxon>Streptomycetaceae</taxon>
        <taxon>Streptomyces</taxon>
        <taxon>Streptomyces aurantiacus group</taxon>
    </lineage>
</organism>